<evidence type="ECO:0000313" key="10">
    <source>
        <dbReference type="EMBL" id="PIS22623.1"/>
    </source>
</evidence>
<dbReference type="InterPro" id="IPR026579">
    <property type="entry name" value="FtsQ"/>
</dbReference>
<evidence type="ECO:0000256" key="6">
    <source>
        <dbReference type="ARBA" id="ARBA00023136"/>
    </source>
</evidence>
<dbReference type="Proteomes" id="UP000231252">
    <property type="component" value="Unassembled WGS sequence"/>
</dbReference>
<dbReference type="Pfam" id="PF08478">
    <property type="entry name" value="POTRA_1"/>
    <property type="match status" value="1"/>
</dbReference>
<evidence type="ECO:0000256" key="7">
    <source>
        <dbReference type="ARBA" id="ARBA00023306"/>
    </source>
</evidence>
<evidence type="ECO:0000259" key="9">
    <source>
        <dbReference type="PROSITE" id="PS51779"/>
    </source>
</evidence>
<evidence type="ECO:0000256" key="1">
    <source>
        <dbReference type="ARBA" id="ARBA00004370"/>
    </source>
</evidence>
<evidence type="ECO:0000313" key="11">
    <source>
        <dbReference type="Proteomes" id="UP000231252"/>
    </source>
</evidence>
<protein>
    <recommendedName>
        <fullName evidence="9">POTRA domain-containing protein</fullName>
    </recommendedName>
</protein>
<feature type="transmembrane region" description="Helical" evidence="8">
    <location>
        <begin position="36"/>
        <end position="58"/>
    </location>
</feature>
<keyword evidence="4 8" id="KW-0812">Transmembrane</keyword>
<organism evidence="10 11">
    <name type="scientific">candidate division WWE3 bacterium CG08_land_8_20_14_0_20_41_10</name>
    <dbReference type="NCBI Taxonomy" id="1975085"/>
    <lineage>
        <taxon>Bacteria</taxon>
        <taxon>Katanobacteria</taxon>
    </lineage>
</organism>
<reference evidence="11" key="1">
    <citation type="submission" date="2017-09" db="EMBL/GenBank/DDBJ databases">
        <title>Depth-based differentiation of microbial function through sediment-hosted aquifers and enrichment of novel symbionts in the deep terrestrial subsurface.</title>
        <authorList>
            <person name="Probst A.J."/>
            <person name="Ladd B."/>
            <person name="Jarett J.K."/>
            <person name="Geller-Mcgrath D.E."/>
            <person name="Sieber C.M.K."/>
            <person name="Emerson J.B."/>
            <person name="Anantharaman K."/>
            <person name="Thomas B.C."/>
            <person name="Malmstrom R."/>
            <person name="Stieglmeier M."/>
            <person name="Klingl A."/>
            <person name="Woyke T."/>
            <person name="Ryan C.M."/>
            <person name="Banfield J.F."/>
        </authorList>
    </citation>
    <scope>NUCLEOTIDE SEQUENCE [LARGE SCALE GENOMIC DNA]</scope>
</reference>
<dbReference type="PROSITE" id="PS51779">
    <property type="entry name" value="POTRA"/>
    <property type="match status" value="1"/>
</dbReference>
<accession>A0A2H0XCH6</accession>
<evidence type="ECO:0000256" key="2">
    <source>
        <dbReference type="ARBA" id="ARBA00022475"/>
    </source>
</evidence>
<dbReference type="InterPro" id="IPR034746">
    <property type="entry name" value="POTRA"/>
</dbReference>
<dbReference type="GO" id="GO:0016020">
    <property type="term" value="C:membrane"/>
    <property type="evidence" value="ECO:0007669"/>
    <property type="project" value="UniProtKB-SubCell"/>
</dbReference>
<dbReference type="GO" id="GO:0090529">
    <property type="term" value="P:cell septum assembly"/>
    <property type="evidence" value="ECO:0007669"/>
    <property type="project" value="InterPro"/>
</dbReference>
<dbReference type="PANTHER" id="PTHR35851">
    <property type="entry name" value="CELL DIVISION PROTEIN FTSQ"/>
    <property type="match status" value="1"/>
</dbReference>
<evidence type="ECO:0000256" key="4">
    <source>
        <dbReference type="ARBA" id="ARBA00022692"/>
    </source>
</evidence>
<feature type="domain" description="POTRA" evidence="9">
    <location>
        <begin position="63"/>
        <end position="134"/>
    </location>
</feature>
<keyword evidence="5 8" id="KW-1133">Transmembrane helix</keyword>
<dbReference type="EMBL" id="PEYU01000016">
    <property type="protein sequence ID" value="PIS22623.1"/>
    <property type="molecule type" value="Genomic_DNA"/>
</dbReference>
<name>A0A2H0XCH6_UNCKA</name>
<evidence type="ECO:0000256" key="5">
    <source>
        <dbReference type="ARBA" id="ARBA00022989"/>
    </source>
</evidence>
<dbReference type="InterPro" id="IPR013685">
    <property type="entry name" value="POTRA_FtsQ_type"/>
</dbReference>
<evidence type="ECO:0000256" key="3">
    <source>
        <dbReference type="ARBA" id="ARBA00022618"/>
    </source>
</evidence>
<proteinExistence type="predicted"/>
<keyword evidence="6 8" id="KW-0472">Membrane</keyword>
<gene>
    <name evidence="10" type="ORF">COT50_00915</name>
</gene>
<dbReference type="PANTHER" id="PTHR35851:SF1">
    <property type="entry name" value="CELL DIVISION PROTEIN FTSQ"/>
    <property type="match status" value="1"/>
</dbReference>
<evidence type="ECO:0000256" key="8">
    <source>
        <dbReference type="SAM" id="Phobius"/>
    </source>
</evidence>
<keyword evidence="7" id="KW-0131">Cell cycle</keyword>
<keyword evidence="3" id="KW-0132">Cell division</keyword>
<comment type="subcellular location">
    <subcellularLocation>
        <location evidence="1">Membrane</location>
    </subcellularLocation>
</comment>
<dbReference type="AlphaFoldDB" id="A0A2H0XCH6"/>
<sequence>MKKKSASTLIYFQDKARRKSLIKRPRHVNKEKRTSNIITTIKLIGLFSMVGVLLWFYIQYQPLNIKSVEISGAERFVNHADVQKIAEEKALGKNIVFLNAGNLQKAIASNFLAAKSVEIKKVLPSRLKIIVTERVPIALILPKDGKDFVFVDAQGFILGLADKLATNLPVINYSQPVEVGKFVEAGAVNYYFNLIKALDEDNVAVSTISSYPRYTEFYTGEATQVLFTNNQNPKPQVKIFAKMLEAFKAEGKRLKKIDLRFDKVIVEFAN</sequence>
<dbReference type="Gene3D" id="3.10.20.310">
    <property type="entry name" value="membrane protein fhac"/>
    <property type="match status" value="1"/>
</dbReference>
<keyword evidence="2" id="KW-1003">Cell membrane</keyword>
<comment type="caution">
    <text evidence="10">The sequence shown here is derived from an EMBL/GenBank/DDBJ whole genome shotgun (WGS) entry which is preliminary data.</text>
</comment>